<organism evidence="2 3">
    <name type="scientific">Chryseomicrobium palamuruense</name>
    <dbReference type="NCBI Taxonomy" id="682973"/>
    <lineage>
        <taxon>Bacteria</taxon>
        <taxon>Bacillati</taxon>
        <taxon>Bacillota</taxon>
        <taxon>Bacilli</taxon>
        <taxon>Bacillales</taxon>
        <taxon>Caryophanaceae</taxon>
        <taxon>Chryseomicrobium</taxon>
    </lineage>
</organism>
<protein>
    <submittedName>
        <fullName evidence="2">Alpha/beta hydrolase</fullName>
    </submittedName>
</protein>
<dbReference type="Pfam" id="PF12146">
    <property type="entry name" value="Hydrolase_4"/>
    <property type="match status" value="1"/>
</dbReference>
<comment type="caution">
    <text evidence="2">The sequence shown here is derived from an EMBL/GenBank/DDBJ whole genome shotgun (WGS) entry which is preliminary data.</text>
</comment>
<feature type="domain" description="Serine aminopeptidase S33" evidence="1">
    <location>
        <begin position="53"/>
        <end position="207"/>
    </location>
</feature>
<dbReference type="PANTHER" id="PTHR43265:SF1">
    <property type="entry name" value="ESTERASE ESTD"/>
    <property type="match status" value="1"/>
</dbReference>
<keyword evidence="2" id="KW-0378">Hydrolase</keyword>
<gene>
    <name evidence="2" type="ORF">ACFO0S_02520</name>
</gene>
<evidence type="ECO:0000259" key="1">
    <source>
        <dbReference type="Pfam" id="PF12146"/>
    </source>
</evidence>
<dbReference type="PANTHER" id="PTHR43265">
    <property type="entry name" value="ESTERASE ESTD"/>
    <property type="match status" value="1"/>
</dbReference>
<dbReference type="GO" id="GO:0016787">
    <property type="term" value="F:hydrolase activity"/>
    <property type="evidence" value="ECO:0007669"/>
    <property type="project" value="UniProtKB-KW"/>
</dbReference>
<keyword evidence="3" id="KW-1185">Reference proteome</keyword>
<dbReference type="EMBL" id="JBHSEF010000009">
    <property type="protein sequence ID" value="MFC4353941.1"/>
    <property type="molecule type" value="Genomic_DNA"/>
</dbReference>
<evidence type="ECO:0000313" key="3">
    <source>
        <dbReference type="Proteomes" id="UP001595733"/>
    </source>
</evidence>
<proteinExistence type="predicted"/>
<accession>A0ABV8UTR0</accession>
<dbReference type="SUPFAM" id="SSF53474">
    <property type="entry name" value="alpha/beta-Hydrolases"/>
    <property type="match status" value="1"/>
</dbReference>
<reference evidence="3" key="1">
    <citation type="journal article" date="2019" name="Int. J. Syst. Evol. Microbiol.">
        <title>The Global Catalogue of Microorganisms (GCM) 10K type strain sequencing project: providing services to taxonomists for standard genome sequencing and annotation.</title>
        <authorList>
            <consortium name="The Broad Institute Genomics Platform"/>
            <consortium name="The Broad Institute Genome Sequencing Center for Infectious Disease"/>
            <person name="Wu L."/>
            <person name="Ma J."/>
        </authorList>
    </citation>
    <scope>NUCLEOTIDE SEQUENCE [LARGE SCALE GENOMIC DNA]</scope>
    <source>
        <strain evidence="3">CCUG 50353</strain>
    </source>
</reference>
<dbReference type="InterPro" id="IPR029058">
    <property type="entry name" value="AB_hydrolase_fold"/>
</dbReference>
<dbReference type="InterPro" id="IPR022742">
    <property type="entry name" value="Hydrolase_4"/>
</dbReference>
<dbReference type="Proteomes" id="UP001595733">
    <property type="component" value="Unassembled WGS sequence"/>
</dbReference>
<dbReference type="RefSeq" id="WP_378139829.1">
    <property type="nucleotide sequence ID" value="NZ_JBHSEF010000009.1"/>
</dbReference>
<dbReference type="Gene3D" id="3.40.50.1820">
    <property type="entry name" value="alpha/beta hydrolase"/>
    <property type="match status" value="1"/>
</dbReference>
<dbReference type="InterPro" id="IPR053145">
    <property type="entry name" value="AB_hydrolase_Est10"/>
</dbReference>
<name>A0ABV8UTR0_9BACL</name>
<evidence type="ECO:0000313" key="2">
    <source>
        <dbReference type="EMBL" id="MFC4353941.1"/>
    </source>
</evidence>
<sequence length="314" mass="35450">MKREEIVFQVEGTPYEISGVWEVPEGYYGKAVVLVSGSGPVDRDGNIPKWKNNLYLSFAEALHDLGIATFRYDKPGTGKSKGDYYEAGLSDYIAVGVEALRKIKDRPEVQMVTLIGHSEGALIGPAILAQVPADGFVFFSGTVGRGDELLSFQLDELMNEFQQMKGIKGFLLRLINVEKKILKQNQKVLAKMRNTTEVKIRYRGAQLNAKWYREMLTYDWKDYVYAIPEYSMAIEGGRDIQVQQGSAVAFAEMTGTKAVVIPDMNHIMRRRATPHSLLAIQKEYKKDFAEQPVHPELIQAFQQFFDEAVPPVEK</sequence>